<evidence type="ECO:0000313" key="1">
    <source>
        <dbReference type="EMBL" id="TGZ55814.1"/>
    </source>
</evidence>
<comment type="caution">
    <text evidence="1">The sequence shown here is derived from an EMBL/GenBank/DDBJ whole genome shotgun (WGS) entry which is preliminary data.</text>
</comment>
<accession>A0A4V3SC94</accession>
<sequence>MVDINQNSSHKILGGTCCPTTTMISGRPTFYNVEEVYSTTGKFPTGCRSAEAPQQEIMAKSNTAVPHGSEQSEQQKNDIIVYNMHMNIDYSMKQRNRAKAFQHGAAQPSNFRRSLSRATADLGPSILTIVRQAGKFPRNNATSSDVATSKFLITRNPGSLSTRDRTPALAHLQFLGHATRRFVTEQFKLVACTIPPAGSKLGRPIKIPDSRVVANLMALDNDCLYRYDVYSCHRIESSMAQHSTCESVAAHF</sequence>
<dbReference type="EMBL" id="QBLH01000406">
    <property type="protein sequence ID" value="TGZ55814.1"/>
    <property type="molecule type" value="Genomic_DNA"/>
</dbReference>
<keyword evidence="2" id="KW-1185">Reference proteome</keyword>
<dbReference type="STRING" id="300112.A0A4V3SC94"/>
<organism evidence="1 2">
    <name type="scientific">Temnothorax longispinosus</name>
    <dbReference type="NCBI Taxonomy" id="300112"/>
    <lineage>
        <taxon>Eukaryota</taxon>
        <taxon>Metazoa</taxon>
        <taxon>Ecdysozoa</taxon>
        <taxon>Arthropoda</taxon>
        <taxon>Hexapoda</taxon>
        <taxon>Insecta</taxon>
        <taxon>Pterygota</taxon>
        <taxon>Neoptera</taxon>
        <taxon>Endopterygota</taxon>
        <taxon>Hymenoptera</taxon>
        <taxon>Apocrita</taxon>
        <taxon>Aculeata</taxon>
        <taxon>Formicoidea</taxon>
        <taxon>Formicidae</taxon>
        <taxon>Myrmicinae</taxon>
        <taxon>Temnothorax</taxon>
    </lineage>
</organism>
<dbReference type="Proteomes" id="UP000310200">
    <property type="component" value="Unassembled WGS sequence"/>
</dbReference>
<dbReference type="AlphaFoldDB" id="A0A4V3SC94"/>
<evidence type="ECO:0000313" key="2">
    <source>
        <dbReference type="Proteomes" id="UP000310200"/>
    </source>
</evidence>
<proteinExistence type="predicted"/>
<name>A0A4V3SC94_9HYME</name>
<gene>
    <name evidence="1" type="ORF">DBV15_09344</name>
</gene>
<reference evidence="1 2" key="1">
    <citation type="journal article" date="2019" name="Philos. Trans. R. Soc. Lond., B, Biol. Sci.">
        <title>Ant behaviour and brain gene expression of defending hosts depend on the ecological success of the intruding social parasite.</title>
        <authorList>
            <person name="Kaur R."/>
            <person name="Stoldt M."/>
            <person name="Jongepier E."/>
            <person name="Feldmeyer B."/>
            <person name="Menzel F."/>
            <person name="Bornberg-Bauer E."/>
            <person name="Foitzik S."/>
        </authorList>
    </citation>
    <scope>NUCLEOTIDE SEQUENCE [LARGE SCALE GENOMIC DNA]</scope>
    <source>
        <tissue evidence="1">Whole body</tissue>
    </source>
</reference>
<protein>
    <submittedName>
        <fullName evidence="1">Uncharacterized protein</fullName>
    </submittedName>
</protein>